<evidence type="ECO:0000313" key="5">
    <source>
        <dbReference type="Proteomes" id="UP000239352"/>
    </source>
</evidence>
<feature type="compositionally biased region" description="Polar residues" evidence="1">
    <location>
        <begin position="55"/>
        <end position="68"/>
    </location>
</feature>
<reference evidence="4 5" key="1">
    <citation type="submission" date="2018-03" db="EMBL/GenBank/DDBJ databases">
        <title>Actinopolyspora mortivallis from Sahara, screening for active biomolecules.</title>
        <authorList>
            <person name="Selama O."/>
            <person name="Wellington E.M.H."/>
            <person name="Hacene H."/>
        </authorList>
    </citation>
    <scope>NUCLEOTIDE SEQUENCE [LARGE SCALE GENOMIC DNA]</scope>
    <source>
        <strain evidence="4 5">M5A</strain>
    </source>
</reference>
<dbReference type="Pfam" id="PF05223">
    <property type="entry name" value="MecA_N"/>
    <property type="match status" value="1"/>
</dbReference>
<sequence length="579" mass="61978">MFDSGPSAEDTAESYVNAFAAGKNTEAARWTDQPDTARKFLARTRKNLSPEGASASVTEVSTGESGSSAEATFDMSWDFGSGRVWEYEGELRLRRQDDTWKVRWQPSVVHPELQARQSLHYELDPATPAPILGRDGTRMMGPERLVRVTLVPGQTDELASVAGSLAEGLRPVAPTVTEQGILSGAREVEENRAYTVVTLRWADYQRVKPDIYELPGVRFPDSTELVASEKDYGSQVLPAIAEARKDRLNGKAGWRVFTRNASGAEVETLHRVRPEPTEALTTTLSDRVQRAAERAIDPVDKAGMIVAMRPSDGEILAVAQNAAADDKGSLALTGRYPPGSTFKTATALAALERDRAGIDDVVACPAEKTFDGKTLPNSHHFDLGRVSLRKAFAESCNTTFAQLASDMPARALPEAAEKLGLGADFVIPGITTVTGEVPASEDEVTRAVNGIGQGKVLASPFGMALACATVANGEMPTPTLIEGAETEVNRAAEQAPSEGALRQLRAMMREVVLSGTATELSGLGEVHGKTGTAQFGDGDRAHGWFAGYRGDLSFAVLLTDAGSSERAVSVTRDFLQRVS</sequence>
<proteinExistence type="predicted"/>
<organism evidence="4 5">
    <name type="scientific">Actinopolyspora mortivallis</name>
    <dbReference type="NCBI Taxonomy" id="33906"/>
    <lineage>
        <taxon>Bacteria</taxon>
        <taxon>Bacillati</taxon>
        <taxon>Actinomycetota</taxon>
        <taxon>Actinomycetes</taxon>
        <taxon>Actinopolysporales</taxon>
        <taxon>Actinopolysporaceae</taxon>
        <taxon>Actinopolyspora</taxon>
    </lineage>
</organism>
<dbReference type="GO" id="GO:0071972">
    <property type="term" value="F:peptidoglycan L,D-transpeptidase activity"/>
    <property type="evidence" value="ECO:0007669"/>
    <property type="project" value="TreeGrafter"/>
</dbReference>
<dbReference type="Pfam" id="PF00905">
    <property type="entry name" value="Transpeptidase"/>
    <property type="match status" value="1"/>
</dbReference>
<protein>
    <submittedName>
        <fullName evidence="4">Penicillin-binding protein</fullName>
    </submittedName>
</protein>
<evidence type="ECO:0000259" key="3">
    <source>
        <dbReference type="Pfam" id="PF05223"/>
    </source>
</evidence>
<accession>A0A2T0GRP5</accession>
<dbReference type="GO" id="GO:0071555">
    <property type="term" value="P:cell wall organization"/>
    <property type="evidence" value="ECO:0007669"/>
    <property type="project" value="TreeGrafter"/>
</dbReference>
<dbReference type="InParanoid" id="A0A2T0GRP5"/>
<evidence type="ECO:0000256" key="1">
    <source>
        <dbReference type="SAM" id="MobiDB-lite"/>
    </source>
</evidence>
<dbReference type="GO" id="GO:0046677">
    <property type="term" value="P:response to antibiotic"/>
    <property type="evidence" value="ECO:0007669"/>
    <property type="project" value="InterPro"/>
</dbReference>
<dbReference type="InterPro" id="IPR050515">
    <property type="entry name" value="Beta-lactam/transpept"/>
</dbReference>
<dbReference type="InterPro" id="IPR012338">
    <property type="entry name" value="Beta-lactam/transpept-like"/>
</dbReference>
<evidence type="ECO:0000313" key="4">
    <source>
        <dbReference type="EMBL" id="PRW61767.1"/>
    </source>
</evidence>
<dbReference type="EMBL" id="PVSR01000059">
    <property type="protein sequence ID" value="PRW61767.1"/>
    <property type="molecule type" value="Genomic_DNA"/>
</dbReference>
<dbReference type="GO" id="GO:0005886">
    <property type="term" value="C:plasma membrane"/>
    <property type="evidence" value="ECO:0007669"/>
    <property type="project" value="TreeGrafter"/>
</dbReference>
<keyword evidence="5" id="KW-1185">Reference proteome</keyword>
<name>A0A2T0GRP5_ACTMO</name>
<feature type="region of interest" description="Disordered" evidence="1">
    <location>
        <begin position="44"/>
        <end position="68"/>
    </location>
</feature>
<gene>
    <name evidence="4" type="ORF">CEP50_18945</name>
</gene>
<dbReference type="Proteomes" id="UP000239352">
    <property type="component" value="Unassembled WGS sequence"/>
</dbReference>
<dbReference type="InterPro" id="IPR001460">
    <property type="entry name" value="PCN-bd_Tpept"/>
</dbReference>
<dbReference type="InterPro" id="IPR032710">
    <property type="entry name" value="NTF2-like_dom_sf"/>
</dbReference>
<dbReference type="SUPFAM" id="SSF56601">
    <property type="entry name" value="beta-lactamase/transpeptidase-like"/>
    <property type="match status" value="1"/>
</dbReference>
<comment type="caution">
    <text evidence="4">The sequence shown here is derived from an EMBL/GenBank/DDBJ whole genome shotgun (WGS) entry which is preliminary data.</text>
</comment>
<dbReference type="FunCoup" id="A0A2T0GRP5">
    <property type="interactions" value="2"/>
</dbReference>
<dbReference type="Gene3D" id="3.40.710.10">
    <property type="entry name" value="DD-peptidase/beta-lactamase superfamily"/>
    <property type="match status" value="1"/>
</dbReference>
<dbReference type="STRING" id="1050202.GCA_000384035_02265"/>
<feature type="domain" description="Penicillin-binding protein transpeptidase" evidence="2">
    <location>
        <begin position="303"/>
        <end position="565"/>
    </location>
</feature>
<feature type="domain" description="NTF2-like N-terminal transpeptidase" evidence="3">
    <location>
        <begin position="7"/>
        <end position="116"/>
    </location>
</feature>
<dbReference type="PANTHER" id="PTHR30627:SF24">
    <property type="entry name" value="PENICILLIN-BINDING PROTEIN 4B"/>
    <property type="match status" value="1"/>
</dbReference>
<dbReference type="SUPFAM" id="SSF54427">
    <property type="entry name" value="NTF2-like"/>
    <property type="match status" value="1"/>
</dbReference>
<dbReference type="InterPro" id="IPR007887">
    <property type="entry name" value="MecA_N"/>
</dbReference>
<dbReference type="GO" id="GO:0008658">
    <property type="term" value="F:penicillin binding"/>
    <property type="evidence" value="ECO:0007669"/>
    <property type="project" value="InterPro"/>
</dbReference>
<evidence type="ECO:0000259" key="2">
    <source>
        <dbReference type="Pfam" id="PF00905"/>
    </source>
</evidence>
<dbReference type="PANTHER" id="PTHR30627">
    <property type="entry name" value="PEPTIDOGLYCAN D,D-TRANSPEPTIDASE"/>
    <property type="match status" value="1"/>
</dbReference>
<dbReference type="AlphaFoldDB" id="A0A2T0GRP5"/>